<keyword evidence="4" id="KW-1185">Reference proteome</keyword>
<evidence type="ECO:0000256" key="1">
    <source>
        <dbReference type="SAM" id="Phobius"/>
    </source>
</evidence>
<gene>
    <name evidence="3" type="ORF">O3303_10530</name>
</gene>
<accession>A0ABY7LII9</accession>
<evidence type="ECO:0000313" key="4">
    <source>
        <dbReference type="Proteomes" id="UP001211005"/>
    </source>
</evidence>
<dbReference type="CDD" id="cd06257">
    <property type="entry name" value="DnaJ"/>
    <property type="match status" value="1"/>
</dbReference>
<reference evidence="3 4" key="1">
    <citation type="submission" date="2022-12" db="EMBL/GenBank/DDBJ databases">
        <title>Hymenobacter canadensis sp. nov. isolated from lake water of the Cambridge Bay, Canada.</title>
        <authorList>
            <person name="Kim W.H."/>
            <person name="Lee Y.M."/>
        </authorList>
    </citation>
    <scope>NUCLEOTIDE SEQUENCE [LARGE SCALE GENOMIC DNA]</scope>
    <source>
        <strain evidence="3 4">PAMC 29467</strain>
    </source>
</reference>
<organism evidence="3 4">
    <name type="scientific">Hymenobacter canadensis</name>
    <dbReference type="NCBI Taxonomy" id="2999067"/>
    <lineage>
        <taxon>Bacteria</taxon>
        <taxon>Pseudomonadati</taxon>
        <taxon>Bacteroidota</taxon>
        <taxon>Cytophagia</taxon>
        <taxon>Cytophagales</taxon>
        <taxon>Hymenobacteraceae</taxon>
        <taxon>Hymenobacter</taxon>
    </lineage>
</organism>
<evidence type="ECO:0000313" key="3">
    <source>
        <dbReference type="EMBL" id="WBA40266.1"/>
    </source>
</evidence>
<evidence type="ECO:0000259" key="2">
    <source>
        <dbReference type="PROSITE" id="PS50076"/>
    </source>
</evidence>
<feature type="transmembrane region" description="Helical" evidence="1">
    <location>
        <begin position="91"/>
        <end position="111"/>
    </location>
</feature>
<dbReference type="Proteomes" id="UP001211005">
    <property type="component" value="Chromosome"/>
</dbReference>
<dbReference type="RefSeq" id="WP_269558376.1">
    <property type="nucleotide sequence ID" value="NZ_CP114767.1"/>
</dbReference>
<proteinExistence type="predicted"/>
<dbReference type="Gene3D" id="1.10.287.110">
    <property type="entry name" value="DnaJ domain"/>
    <property type="match status" value="1"/>
</dbReference>
<feature type="transmembrane region" description="Helical" evidence="1">
    <location>
        <begin position="196"/>
        <end position="217"/>
    </location>
</feature>
<name>A0ABY7LII9_9BACT</name>
<keyword evidence="1" id="KW-0812">Transmembrane</keyword>
<sequence>MQNYYRILGVPPTAPAAELERAYRALHARLSKRAARDPALNEQLTEAHGGLQILLDPRRRWAYDQLLAQQPAPPLAGYRALIRRYAPAARWLNLALLAFCALLALDFALPLHELPGELVLRRTLVSVSVSAANPQVAYDVRTPLTKFRLASSIAPRAREGQFLTVWRTPLLGVVRRVSSPSSAEGAAPFEPYGTGVYGGALAALPVVLLLTAALGAWPGRSAEVRVNTAVAGSLLWLLTVVVMWLF</sequence>
<keyword evidence="1" id="KW-0472">Membrane</keyword>
<dbReference type="SUPFAM" id="SSF46565">
    <property type="entry name" value="Chaperone J-domain"/>
    <property type="match status" value="1"/>
</dbReference>
<feature type="domain" description="J" evidence="2">
    <location>
        <begin position="3"/>
        <end position="67"/>
    </location>
</feature>
<dbReference type="InterPro" id="IPR036869">
    <property type="entry name" value="J_dom_sf"/>
</dbReference>
<protein>
    <recommendedName>
        <fullName evidence="2">J domain-containing protein</fullName>
    </recommendedName>
</protein>
<keyword evidence="1" id="KW-1133">Transmembrane helix</keyword>
<dbReference type="EMBL" id="CP114767">
    <property type="protein sequence ID" value="WBA40266.1"/>
    <property type="molecule type" value="Genomic_DNA"/>
</dbReference>
<dbReference type="InterPro" id="IPR001623">
    <property type="entry name" value="DnaJ_domain"/>
</dbReference>
<dbReference type="PROSITE" id="PS50076">
    <property type="entry name" value="DNAJ_2"/>
    <property type="match status" value="1"/>
</dbReference>
<feature type="transmembrane region" description="Helical" evidence="1">
    <location>
        <begin position="224"/>
        <end position="245"/>
    </location>
</feature>